<reference evidence="13 14" key="1">
    <citation type="submission" date="2015-03" db="EMBL/GenBank/DDBJ databases">
        <title>Draft genome of the nematode, Opisthorchis viverrini.</title>
        <authorList>
            <person name="Mitreva M."/>
        </authorList>
    </citation>
    <scope>NUCLEOTIDE SEQUENCE [LARGE SCALE GENOMIC DNA]</scope>
    <source>
        <strain evidence="13">Khon Kaen</strain>
    </source>
</reference>
<dbReference type="Pfam" id="PF00587">
    <property type="entry name" value="tRNA-synt_2b"/>
    <property type="match status" value="1"/>
</dbReference>
<dbReference type="PANTHER" id="PTHR11778">
    <property type="entry name" value="SERYL-TRNA SYNTHETASE"/>
    <property type="match status" value="1"/>
</dbReference>
<feature type="domain" description="Aminoacyl-transfer RNA synthetases class-II family profile" evidence="12">
    <location>
        <begin position="175"/>
        <end position="431"/>
    </location>
</feature>
<keyword evidence="5" id="KW-0067">ATP-binding</keyword>
<evidence type="ECO:0000256" key="9">
    <source>
        <dbReference type="ARBA" id="ARBA00047929"/>
    </source>
</evidence>
<feature type="compositionally biased region" description="Polar residues" evidence="11">
    <location>
        <begin position="558"/>
        <end position="567"/>
    </location>
</feature>
<feature type="region of interest" description="Disordered" evidence="11">
    <location>
        <begin position="515"/>
        <end position="573"/>
    </location>
</feature>
<dbReference type="GO" id="GO:0004828">
    <property type="term" value="F:serine-tRNA ligase activity"/>
    <property type="evidence" value="ECO:0007669"/>
    <property type="project" value="UniProtKB-EC"/>
</dbReference>
<comment type="similarity">
    <text evidence="1">Belongs to the class-II aminoacyl-tRNA synthetase family. Type-1 seryl-tRNA synthetase subfamily.</text>
</comment>
<dbReference type="InterPro" id="IPR002317">
    <property type="entry name" value="Ser-tRNA-ligase_type_1"/>
</dbReference>
<feature type="region of interest" description="Disordered" evidence="11">
    <location>
        <begin position="451"/>
        <end position="487"/>
    </location>
</feature>
<dbReference type="Pfam" id="PF02403">
    <property type="entry name" value="Seryl_tRNA_N"/>
    <property type="match status" value="1"/>
</dbReference>
<gene>
    <name evidence="13" type="ORF">X801_03409</name>
</gene>
<accession>A0A1S8X1W4</accession>
<evidence type="ECO:0000256" key="3">
    <source>
        <dbReference type="ARBA" id="ARBA00022598"/>
    </source>
</evidence>
<dbReference type="InterPro" id="IPR015866">
    <property type="entry name" value="Ser-tRNA-synth_1_N"/>
</dbReference>
<evidence type="ECO:0000256" key="2">
    <source>
        <dbReference type="ARBA" id="ARBA00012840"/>
    </source>
</evidence>
<dbReference type="NCBIfam" id="TIGR00414">
    <property type="entry name" value="serS"/>
    <property type="match status" value="1"/>
</dbReference>
<dbReference type="CDD" id="cd00770">
    <property type="entry name" value="SerRS_core"/>
    <property type="match status" value="1"/>
</dbReference>
<evidence type="ECO:0000256" key="11">
    <source>
        <dbReference type="SAM" id="MobiDB-lite"/>
    </source>
</evidence>
<dbReference type="EC" id="6.1.1.11" evidence="2"/>
<evidence type="ECO:0000256" key="4">
    <source>
        <dbReference type="ARBA" id="ARBA00022741"/>
    </source>
</evidence>
<organism evidence="13 14">
    <name type="scientific">Opisthorchis viverrini</name>
    <name type="common">Southeast Asian liver fluke</name>
    <dbReference type="NCBI Taxonomy" id="6198"/>
    <lineage>
        <taxon>Eukaryota</taxon>
        <taxon>Metazoa</taxon>
        <taxon>Spiralia</taxon>
        <taxon>Lophotrochozoa</taxon>
        <taxon>Platyhelminthes</taxon>
        <taxon>Trematoda</taxon>
        <taxon>Digenea</taxon>
        <taxon>Opisthorchiida</taxon>
        <taxon>Opisthorchiata</taxon>
        <taxon>Opisthorchiidae</taxon>
        <taxon>Opisthorchis</taxon>
    </lineage>
</organism>
<evidence type="ECO:0000313" key="14">
    <source>
        <dbReference type="Proteomes" id="UP000243686"/>
    </source>
</evidence>
<dbReference type="AlphaFoldDB" id="A0A1S8X1W4"/>
<feature type="compositionally biased region" description="Basic residues" evidence="11">
    <location>
        <begin position="546"/>
        <end position="556"/>
    </location>
</feature>
<dbReference type="InterPro" id="IPR033729">
    <property type="entry name" value="SerRS_core"/>
</dbReference>
<keyword evidence="14" id="KW-1185">Reference proteome</keyword>
<evidence type="ECO:0000256" key="10">
    <source>
        <dbReference type="ARBA" id="ARBA00048823"/>
    </source>
</evidence>
<evidence type="ECO:0000256" key="8">
    <source>
        <dbReference type="ARBA" id="ARBA00031113"/>
    </source>
</evidence>
<dbReference type="FunFam" id="3.30.930.10:FF:000027">
    <property type="entry name" value="Serine--tRNA ligase, cytoplasmic"/>
    <property type="match status" value="1"/>
</dbReference>
<dbReference type="GO" id="GO:0005524">
    <property type="term" value="F:ATP binding"/>
    <property type="evidence" value="ECO:0007669"/>
    <property type="project" value="UniProtKB-KW"/>
</dbReference>
<dbReference type="Gene3D" id="1.10.287.40">
    <property type="entry name" value="Serine-tRNA synthetase, tRNA binding domain"/>
    <property type="match status" value="1"/>
</dbReference>
<dbReference type="InterPro" id="IPR002314">
    <property type="entry name" value="aa-tRNA-synt_IIb"/>
</dbReference>
<dbReference type="EMBL" id="KV892493">
    <property type="protein sequence ID" value="OON20705.1"/>
    <property type="molecule type" value="Genomic_DNA"/>
</dbReference>
<keyword evidence="6" id="KW-0648">Protein biosynthesis</keyword>
<keyword evidence="3 13" id="KW-0436">Ligase</keyword>
<protein>
    <recommendedName>
        <fullName evidence="2">serine--tRNA ligase</fullName>
        <ecNumber evidence="2">6.1.1.11</ecNumber>
    </recommendedName>
    <alternativeName>
        <fullName evidence="8">Seryl-tRNA synthetase</fullName>
    </alternativeName>
</protein>
<dbReference type="Proteomes" id="UP000243686">
    <property type="component" value="Unassembled WGS sequence"/>
</dbReference>
<feature type="compositionally biased region" description="Polar residues" evidence="11">
    <location>
        <begin position="515"/>
        <end position="541"/>
    </location>
</feature>
<evidence type="ECO:0000256" key="7">
    <source>
        <dbReference type="ARBA" id="ARBA00023146"/>
    </source>
</evidence>
<comment type="catalytic activity">
    <reaction evidence="10">
        <text>tRNA(Ser) + L-serine + ATP = L-seryl-tRNA(Ser) + AMP + diphosphate + H(+)</text>
        <dbReference type="Rhea" id="RHEA:12292"/>
        <dbReference type="Rhea" id="RHEA-COMP:9669"/>
        <dbReference type="Rhea" id="RHEA-COMP:9703"/>
        <dbReference type="ChEBI" id="CHEBI:15378"/>
        <dbReference type="ChEBI" id="CHEBI:30616"/>
        <dbReference type="ChEBI" id="CHEBI:33019"/>
        <dbReference type="ChEBI" id="CHEBI:33384"/>
        <dbReference type="ChEBI" id="CHEBI:78442"/>
        <dbReference type="ChEBI" id="CHEBI:78533"/>
        <dbReference type="ChEBI" id="CHEBI:456215"/>
        <dbReference type="EC" id="6.1.1.11"/>
    </reaction>
</comment>
<keyword evidence="7" id="KW-0030">Aminoacyl-tRNA synthetase</keyword>
<feature type="compositionally biased region" description="Basic and acidic residues" evidence="11">
    <location>
        <begin position="467"/>
        <end position="479"/>
    </location>
</feature>
<proteinExistence type="inferred from homology"/>
<dbReference type="InterPro" id="IPR006195">
    <property type="entry name" value="aa-tRNA-synth_II"/>
</dbReference>
<keyword evidence="4" id="KW-0547">Nucleotide-binding</keyword>
<dbReference type="InterPro" id="IPR045864">
    <property type="entry name" value="aa-tRNA-synth_II/BPL/LPL"/>
</dbReference>
<evidence type="ECO:0000256" key="1">
    <source>
        <dbReference type="ARBA" id="ARBA00010728"/>
    </source>
</evidence>
<comment type="catalytic activity">
    <reaction evidence="9">
        <text>tRNA(Sec) + L-serine + ATP = L-seryl-tRNA(Sec) + AMP + diphosphate + H(+)</text>
        <dbReference type="Rhea" id="RHEA:42580"/>
        <dbReference type="Rhea" id="RHEA-COMP:9742"/>
        <dbReference type="Rhea" id="RHEA-COMP:10128"/>
        <dbReference type="ChEBI" id="CHEBI:15378"/>
        <dbReference type="ChEBI" id="CHEBI:30616"/>
        <dbReference type="ChEBI" id="CHEBI:33019"/>
        <dbReference type="ChEBI" id="CHEBI:33384"/>
        <dbReference type="ChEBI" id="CHEBI:78442"/>
        <dbReference type="ChEBI" id="CHEBI:78533"/>
        <dbReference type="ChEBI" id="CHEBI:456215"/>
        <dbReference type="EC" id="6.1.1.11"/>
    </reaction>
</comment>
<name>A0A1S8X1W4_OPIVI</name>
<dbReference type="InterPro" id="IPR042103">
    <property type="entry name" value="SerRS_1_N_sf"/>
</dbReference>
<dbReference type="SUPFAM" id="SSF46589">
    <property type="entry name" value="tRNA-binding arm"/>
    <property type="match status" value="1"/>
</dbReference>
<evidence type="ECO:0000256" key="5">
    <source>
        <dbReference type="ARBA" id="ARBA00022840"/>
    </source>
</evidence>
<sequence length="625" mass="70699">MVLDIDLFRLEKGGDPERIRDNERKRFRGVDRVNRVVEADEKWRKARFRGDTLNKVKNLCSKAIAKKYKPLSIDDLKRLSAFIDDEIKVNNEYVVMLERTRNGLLYEVANLLHPEVPVSDNEDDNLVIRTFGNSDFRKQYSHVDLVVMVDGFEGERGASVAGGRGYFLKGPLVFLEQAVIQLALKMLHERGFTPLYTPFFMCKDVMQAVAQLSQFDEELYKVTGRRDGGLKKSEGASTTDEEEKYLIATSEQPIAAYHRDEWLATDQLPIRYAGISTCFRQEVGSHGRDTRGIFRVHQFEKVEQFCITSPHDNLSWEMFHQMIANAEAFHQALGIPYRIVSIVSGELNNAAAMKYDLEAWFPGSGAFRELVSCSNCTDYQSRRLAIRYGQTKKMNRNVEYVHMLNATMCATTRVICAILENYQTDVGIIVPEAVKPWMPDAYQELIPFKRPAPIDQDKSTAPNTAEIKPKKSTPRETPKEPNQAFGQPVDEVAGSIQNLHVSEDVATADTSVILNDQPQGDSHLLSPSSINQGQGSDSCSPSGGEKKKRKKKKKKSQATDGATTNIRSEMMGPRFHRQFSQLSSLSEAVCVRGIRSYLDKKTKTKPNQTTVIYIPMANYEQPRNQ</sequence>
<dbReference type="PRINTS" id="PR00981">
    <property type="entry name" value="TRNASYNTHSER"/>
</dbReference>
<evidence type="ECO:0000259" key="12">
    <source>
        <dbReference type="PROSITE" id="PS50862"/>
    </source>
</evidence>
<dbReference type="PROSITE" id="PS50862">
    <property type="entry name" value="AA_TRNA_LIGASE_II"/>
    <property type="match status" value="1"/>
</dbReference>
<dbReference type="GO" id="GO:0006434">
    <property type="term" value="P:seryl-tRNA aminoacylation"/>
    <property type="evidence" value="ECO:0007669"/>
    <property type="project" value="InterPro"/>
</dbReference>
<dbReference type="SUPFAM" id="SSF55681">
    <property type="entry name" value="Class II aaRS and biotin synthetases"/>
    <property type="match status" value="1"/>
</dbReference>
<evidence type="ECO:0000313" key="13">
    <source>
        <dbReference type="EMBL" id="OON20705.1"/>
    </source>
</evidence>
<dbReference type="Gene3D" id="3.30.930.10">
    <property type="entry name" value="Bira Bifunctional Protein, Domain 2"/>
    <property type="match status" value="1"/>
</dbReference>
<evidence type="ECO:0000256" key="6">
    <source>
        <dbReference type="ARBA" id="ARBA00022917"/>
    </source>
</evidence>
<dbReference type="InterPro" id="IPR010978">
    <property type="entry name" value="tRNA-bd_arm"/>
</dbReference>